<dbReference type="InterPro" id="IPR007197">
    <property type="entry name" value="rSAM"/>
</dbReference>
<dbReference type="AlphaFoldDB" id="A0A2S4HBI5"/>
<dbReference type="GO" id="GO:0051539">
    <property type="term" value="F:4 iron, 4 sulfur cluster binding"/>
    <property type="evidence" value="ECO:0007669"/>
    <property type="project" value="UniProtKB-KW"/>
</dbReference>
<feature type="binding site" evidence="16">
    <location>
        <position position="257"/>
    </location>
    <ligand>
        <name>S-adenosyl-L-methionine</name>
        <dbReference type="ChEBI" id="CHEBI:59789"/>
        <label>2</label>
    </ligand>
</feature>
<keyword evidence="8 15" id="KW-0479">Metal-binding</keyword>
<evidence type="ECO:0000256" key="9">
    <source>
        <dbReference type="ARBA" id="ARBA00023002"/>
    </source>
</evidence>
<gene>
    <name evidence="19" type="primary">hemN</name>
    <name evidence="19" type="ORF">C0068_17025</name>
</gene>
<feature type="binding site" evidence="16">
    <location>
        <position position="223"/>
    </location>
    <ligand>
        <name>S-adenosyl-L-methionine</name>
        <dbReference type="ChEBI" id="CHEBI:59789"/>
        <label>2</label>
    </ligand>
</feature>
<dbReference type="PIRSF" id="PIRSF000167">
    <property type="entry name" value="HemN"/>
    <property type="match status" value="1"/>
</dbReference>
<comment type="function">
    <text evidence="13">Involved in the heme biosynthesis. Catalyzes the anaerobic oxidative decarboxylation of propionate groups of rings A and B of coproporphyrinogen III to yield the vinyl groups in protoporphyrinogen IX.</text>
</comment>
<evidence type="ECO:0000256" key="8">
    <source>
        <dbReference type="ARBA" id="ARBA00022723"/>
    </source>
</evidence>
<feature type="domain" description="Radical SAM core" evidence="18">
    <location>
        <begin position="58"/>
        <end position="302"/>
    </location>
</feature>
<keyword evidence="11 15" id="KW-0411">Iron-sulfur</keyword>
<comment type="subunit">
    <text evidence="4">Monomer.</text>
</comment>
<keyword evidence="5 15" id="KW-0004">4Fe-4S</keyword>
<feature type="binding site" evidence="17">
    <location>
        <position position="80"/>
    </location>
    <ligand>
        <name>[4Fe-4S] cluster</name>
        <dbReference type="ChEBI" id="CHEBI:49883"/>
        <note>4Fe-4S-S-AdoMet</note>
    </ligand>
</feature>
<evidence type="ECO:0000256" key="11">
    <source>
        <dbReference type="ARBA" id="ARBA00023014"/>
    </source>
</evidence>
<feature type="binding site" evidence="16">
    <location>
        <position position="186"/>
    </location>
    <ligand>
        <name>S-adenosyl-L-methionine</name>
        <dbReference type="ChEBI" id="CHEBI:59789"/>
        <label>2</label>
    </ligand>
</feature>
<keyword evidence="9 15" id="KW-0560">Oxidoreductase</keyword>
<comment type="pathway">
    <text evidence="2 15">Porphyrin-containing compound metabolism; protoporphyrin-IX biosynthesis; protoporphyrinogen-IX from coproporphyrinogen-III (AdoMet route): step 1/1.</text>
</comment>
<keyword evidence="10 15" id="KW-0408">Iron</keyword>
<evidence type="ECO:0000313" key="19">
    <source>
        <dbReference type="EMBL" id="POP51345.1"/>
    </source>
</evidence>
<evidence type="ECO:0000256" key="3">
    <source>
        <dbReference type="ARBA" id="ARBA00005493"/>
    </source>
</evidence>
<protein>
    <recommendedName>
        <fullName evidence="15">Coproporphyrinogen-III oxidase</fullName>
        <ecNumber evidence="15">1.3.98.3</ecNumber>
    </recommendedName>
</protein>
<dbReference type="Proteomes" id="UP000237222">
    <property type="component" value="Unassembled WGS sequence"/>
</dbReference>
<dbReference type="PANTHER" id="PTHR13932">
    <property type="entry name" value="COPROPORPHYRINIGEN III OXIDASE"/>
    <property type="match status" value="1"/>
</dbReference>
<feature type="binding site" evidence="16">
    <location>
        <position position="198"/>
    </location>
    <ligand>
        <name>S-adenosyl-L-methionine</name>
        <dbReference type="ChEBI" id="CHEBI:59789"/>
        <label>2</label>
    </ligand>
</feature>
<feature type="binding site" evidence="16">
    <location>
        <position position="124"/>
    </location>
    <ligand>
        <name>S-adenosyl-L-methionine</name>
        <dbReference type="ChEBI" id="CHEBI:59789"/>
        <label>1</label>
    </ligand>
</feature>
<dbReference type="InterPro" id="IPR004558">
    <property type="entry name" value="Coprogen_oxidase_HemN"/>
</dbReference>
<dbReference type="CDD" id="cd01335">
    <property type="entry name" value="Radical_SAM"/>
    <property type="match status" value="1"/>
</dbReference>
<dbReference type="Pfam" id="PF06969">
    <property type="entry name" value="HemN_C"/>
    <property type="match status" value="1"/>
</dbReference>
<dbReference type="OrthoDB" id="9808022at2"/>
<dbReference type="PANTHER" id="PTHR13932:SF6">
    <property type="entry name" value="OXYGEN-INDEPENDENT COPROPORPHYRINOGEN III OXIDASE"/>
    <property type="match status" value="1"/>
</dbReference>
<comment type="cofactor">
    <cofactor evidence="15 17">
        <name>[4Fe-4S] cluster</name>
        <dbReference type="ChEBI" id="CHEBI:49883"/>
    </cofactor>
    <text evidence="15 17">Binds 1 [4Fe-4S] cluster. The cluster is coordinated with 3 cysteines and an exchangeable S-adenosyl-L-methionine.</text>
</comment>
<evidence type="ECO:0000256" key="6">
    <source>
        <dbReference type="ARBA" id="ARBA00022490"/>
    </source>
</evidence>
<evidence type="ECO:0000256" key="12">
    <source>
        <dbReference type="ARBA" id="ARBA00023244"/>
    </source>
</evidence>
<evidence type="ECO:0000256" key="2">
    <source>
        <dbReference type="ARBA" id="ARBA00004785"/>
    </source>
</evidence>
<feature type="binding site" evidence="16">
    <location>
        <position position="343"/>
    </location>
    <ligand>
        <name>S-adenosyl-L-methionine</name>
        <dbReference type="ChEBI" id="CHEBI:59789"/>
        <label>1</label>
    </ligand>
</feature>
<dbReference type="GO" id="GO:0046872">
    <property type="term" value="F:metal ion binding"/>
    <property type="evidence" value="ECO:0007669"/>
    <property type="project" value="UniProtKB-KW"/>
</dbReference>
<dbReference type="InterPro" id="IPR058240">
    <property type="entry name" value="rSAM_sf"/>
</dbReference>
<evidence type="ECO:0000256" key="1">
    <source>
        <dbReference type="ARBA" id="ARBA00004496"/>
    </source>
</evidence>
<sequence>MTITVASSDYTTTTQTPYSELVAKYTTQGPRYTSYPSALQFKQEFTDTNYMQHLDKVGNYAAPLSLYVHIPFCRWLCYYCGCNKIVTKNPNATRQYLDHLAIEIELLSKHICAPRKVSQLHFGGGTPTYLDDAELTELIHLLASHFNFEDSQQREYSIEIDPRTVDDRRLALLRGLGFNRLSFGIQDTDPQVQKAINRVQRTEQIFQLVDAARALRFNSISFDLIYGLPLQTCETLDRSLDDVIALQPDRISLYNYAHLPEHFPPQRAIERHTLPSSDEKLAMILLANKRLSEAGYIYIGMDHFVRPTDELARCQKEGRLQRNFQGYSTRLAPDVLGIGVSAISSIGNCYAQNNKDLASYYQKLDAGQLPIDKGLVKTPEDELRAYVIMELACNLGVSAYAFLMKFKHSFWEKFADLLPTLREMQQDGLITISADGILVSDVGRLMLRNVCMVFDQYLHKGTQSYSKTV</sequence>
<dbReference type="Gene3D" id="1.10.10.920">
    <property type="match status" value="1"/>
</dbReference>
<feature type="binding site" evidence="17">
    <location>
        <position position="73"/>
    </location>
    <ligand>
        <name>[4Fe-4S] cluster</name>
        <dbReference type="ChEBI" id="CHEBI:49883"/>
        <note>4Fe-4S-S-AdoMet</note>
    </ligand>
</feature>
<feature type="binding site" evidence="17">
    <location>
        <position position="77"/>
    </location>
    <ligand>
        <name>[4Fe-4S] cluster</name>
        <dbReference type="ChEBI" id="CHEBI:49883"/>
        <note>4Fe-4S-S-AdoMet</note>
    </ligand>
</feature>
<dbReference type="GO" id="GO:0005737">
    <property type="term" value="C:cytoplasm"/>
    <property type="evidence" value="ECO:0007669"/>
    <property type="project" value="UniProtKB-SubCell"/>
</dbReference>
<feature type="binding site" evidence="16">
    <location>
        <begin position="125"/>
        <end position="126"/>
    </location>
    <ligand>
        <name>S-adenosyl-L-methionine</name>
        <dbReference type="ChEBI" id="CHEBI:59789"/>
        <label>2</label>
    </ligand>
</feature>
<accession>A0A2S4HBI5</accession>
<dbReference type="RefSeq" id="WP_103685680.1">
    <property type="nucleotide sequence ID" value="NZ_PQGG01000040.1"/>
</dbReference>
<dbReference type="InterPro" id="IPR034505">
    <property type="entry name" value="Coproporphyrinogen-III_oxidase"/>
</dbReference>
<keyword evidence="12 15" id="KW-0627">Porphyrin biosynthesis</keyword>
<dbReference type="UniPathway" id="UPA00251">
    <property type="reaction ID" value="UER00323"/>
</dbReference>
<evidence type="ECO:0000256" key="4">
    <source>
        <dbReference type="ARBA" id="ARBA00011245"/>
    </source>
</evidence>
<keyword evidence="6 15" id="KW-0963">Cytoplasm</keyword>
<comment type="subcellular location">
    <subcellularLocation>
        <location evidence="1 15">Cytoplasm</location>
    </subcellularLocation>
</comment>
<evidence type="ECO:0000259" key="18">
    <source>
        <dbReference type="PROSITE" id="PS51918"/>
    </source>
</evidence>
<dbReference type="EC" id="1.3.98.3" evidence="15"/>
<evidence type="ECO:0000256" key="16">
    <source>
        <dbReference type="PIRSR" id="PIRSR000167-1"/>
    </source>
</evidence>
<feature type="binding site" evidence="16">
    <location>
        <position position="67"/>
    </location>
    <ligand>
        <name>S-adenosyl-L-methionine</name>
        <dbReference type="ChEBI" id="CHEBI:59789"/>
        <label>1</label>
    </ligand>
</feature>
<name>A0A2S4HBI5_9GAMM</name>
<dbReference type="SFLD" id="SFLDG01065">
    <property type="entry name" value="anaerobic_coproporphyrinogen-I"/>
    <property type="match status" value="1"/>
</dbReference>
<evidence type="ECO:0000256" key="10">
    <source>
        <dbReference type="ARBA" id="ARBA00023004"/>
    </source>
</evidence>
<dbReference type="SMART" id="SM00729">
    <property type="entry name" value="Elp3"/>
    <property type="match status" value="1"/>
</dbReference>
<reference evidence="19" key="1">
    <citation type="submission" date="2018-01" db="EMBL/GenBank/DDBJ databases">
        <authorList>
            <person name="Yu X.-D."/>
        </authorList>
    </citation>
    <scope>NUCLEOTIDE SEQUENCE</scope>
    <source>
        <strain evidence="19">ZX-21</strain>
    </source>
</reference>
<dbReference type="SFLD" id="SFLDS00029">
    <property type="entry name" value="Radical_SAM"/>
    <property type="match status" value="1"/>
</dbReference>
<dbReference type="SFLD" id="SFLDG01082">
    <property type="entry name" value="B12-binding_domain_containing"/>
    <property type="match status" value="1"/>
</dbReference>
<dbReference type="InterPro" id="IPR006638">
    <property type="entry name" value="Elp3/MiaA/NifB-like_rSAM"/>
</dbReference>
<dbReference type="SUPFAM" id="SSF102114">
    <property type="entry name" value="Radical SAM enzymes"/>
    <property type="match status" value="1"/>
</dbReference>
<evidence type="ECO:0000313" key="20">
    <source>
        <dbReference type="Proteomes" id="UP000237222"/>
    </source>
</evidence>
<dbReference type="InterPro" id="IPR010723">
    <property type="entry name" value="HemN_C"/>
</dbReference>
<evidence type="ECO:0000256" key="7">
    <source>
        <dbReference type="ARBA" id="ARBA00022691"/>
    </source>
</evidence>
<dbReference type="NCBIfam" id="TIGR00538">
    <property type="entry name" value="hemN"/>
    <property type="match status" value="1"/>
</dbReference>
<dbReference type="PROSITE" id="PS51918">
    <property type="entry name" value="RADICAL_SAM"/>
    <property type="match status" value="1"/>
</dbReference>
<feature type="binding site" evidence="16">
    <location>
        <begin position="79"/>
        <end position="81"/>
    </location>
    <ligand>
        <name>S-adenosyl-L-methionine</name>
        <dbReference type="ChEBI" id="CHEBI:59789"/>
        <label>2</label>
    </ligand>
</feature>
<comment type="caution">
    <text evidence="19">The sequence shown here is derived from an EMBL/GenBank/DDBJ whole genome shotgun (WGS) entry which is preliminary data.</text>
</comment>
<evidence type="ECO:0000256" key="15">
    <source>
        <dbReference type="PIRNR" id="PIRNR000167"/>
    </source>
</evidence>
<dbReference type="InterPro" id="IPR023404">
    <property type="entry name" value="rSAM_horseshoe"/>
</dbReference>
<keyword evidence="7 15" id="KW-0949">S-adenosyl-L-methionine</keyword>
<organism evidence="19 20">
    <name type="scientific">Zhongshania marina</name>
    <dbReference type="NCBI Taxonomy" id="2304603"/>
    <lineage>
        <taxon>Bacteria</taxon>
        <taxon>Pseudomonadati</taxon>
        <taxon>Pseudomonadota</taxon>
        <taxon>Gammaproteobacteria</taxon>
        <taxon>Cellvibrionales</taxon>
        <taxon>Spongiibacteraceae</taxon>
        <taxon>Zhongshania</taxon>
    </lineage>
</organism>
<evidence type="ECO:0000256" key="13">
    <source>
        <dbReference type="ARBA" id="ARBA00024295"/>
    </source>
</evidence>
<dbReference type="GO" id="GO:0004109">
    <property type="term" value="F:coproporphyrinogen oxidase activity"/>
    <property type="evidence" value="ECO:0007669"/>
    <property type="project" value="InterPro"/>
</dbReference>
<evidence type="ECO:0000256" key="17">
    <source>
        <dbReference type="PIRSR" id="PIRSR000167-2"/>
    </source>
</evidence>
<proteinExistence type="inferred from homology"/>
<dbReference type="GO" id="GO:0051989">
    <property type="term" value="F:coproporphyrinogen dehydrogenase activity"/>
    <property type="evidence" value="ECO:0007669"/>
    <property type="project" value="UniProtKB-EC"/>
</dbReference>
<feature type="binding site" evidence="16">
    <location>
        <position position="159"/>
    </location>
    <ligand>
        <name>S-adenosyl-L-methionine</name>
        <dbReference type="ChEBI" id="CHEBI:59789"/>
        <label>1</label>
    </ligand>
</feature>
<dbReference type="Gene3D" id="3.80.30.20">
    <property type="entry name" value="tm_1862 like domain"/>
    <property type="match status" value="1"/>
</dbReference>
<evidence type="ECO:0000256" key="14">
    <source>
        <dbReference type="ARBA" id="ARBA00048321"/>
    </source>
</evidence>
<comment type="similarity">
    <text evidence="3 15">Belongs to the anaerobic coproporphyrinogen-III oxidase family.</text>
</comment>
<dbReference type="Pfam" id="PF04055">
    <property type="entry name" value="Radical_SAM"/>
    <property type="match status" value="1"/>
</dbReference>
<dbReference type="EMBL" id="PQGG01000040">
    <property type="protein sequence ID" value="POP51345.1"/>
    <property type="molecule type" value="Genomic_DNA"/>
</dbReference>
<dbReference type="GO" id="GO:0006782">
    <property type="term" value="P:protoporphyrinogen IX biosynthetic process"/>
    <property type="evidence" value="ECO:0007669"/>
    <property type="project" value="UniProtKB-UniPathway"/>
</dbReference>
<comment type="catalytic activity">
    <reaction evidence="14 15">
        <text>coproporphyrinogen III + 2 S-adenosyl-L-methionine = protoporphyrinogen IX + 2 5'-deoxyadenosine + 2 L-methionine + 2 CO2</text>
        <dbReference type="Rhea" id="RHEA:15425"/>
        <dbReference type="ChEBI" id="CHEBI:16526"/>
        <dbReference type="ChEBI" id="CHEBI:17319"/>
        <dbReference type="ChEBI" id="CHEBI:57307"/>
        <dbReference type="ChEBI" id="CHEBI:57309"/>
        <dbReference type="ChEBI" id="CHEBI:57844"/>
        <dbReference type="ChEBI" id="CHEBI:59789"/>
        <dbReference type="EC" id="1.3.98.3"/>
    </reaction>
</comment>
<evidence type="ECO:0000256" key="5">
    <source>
        <dbReference type="ARBA" id="ARBA00022485"/>
    </source>
</evidence>